<feature type="region of interest" description="Disordered" evidence="1">
    <location>
        <begin position="398"/>
        <end position="437"/>
    </location>
</feature>
<reference evidence="3" key="3">
    <citation type="submission" date="2025-09" db="UniProtKB">
        <authorList>
            <consortium name="Ensembl"/>
        </authorList>
    </citation>
    <scope>IDENTIFICATION</scope>
</reference>
<keyword evidence="2" id="KW-1133">Transmembrane helix</keyword>
<dbReference type="PANTHER" id="PTHR37456">
    <property type="entry name" value="SI:CH211-266K2.1"/>
    <property type="match status" value="1"/>
</dbReference>
<organism evidence="3 4">
    <name type="scientific">Oncorhynchus mykiss</name>
    <name type="common">Rainbow trout</name>
    <name type="synonym">Salmo gairdneri</name>
    <dbReference type="NCBI Taxonomy" id="8022"/>
    <lineage>
        <taxon>Eukaryota</taxon>
        <taxon>Metazoa</taxon>
        <taxon>Chordata</taxon>
        <taxon>Craniata</taxon>
        <taxon>Vertebrata</taxon>
        <taxon>Euteleostomi</taxon>
        <taxon>Actinopterygii</taxon>
        <taxon>Neopterygii</taxon>
        <taxon>Teleostei</taxon>
        <taxon>Protacanthopterygii</taxon>
        <taxon>Salmoniformes</taxon>
        <taxon>Salmonidae</taxon>
        <taxon>Salmoninae</taxon>
        <taxon>Oncorhynchus</taxon>
    </lineage>
</organism>
<name>A0A8K9WTC4_ONCMY</name>
<keyword evidence="4" id="KW-1185">Reference proteome</keyword>
<reference evidence="3" key="1">
    <citation type="submission" date="2020-07" db="EMBL/GenBank/DDBJ databases">
        <title>A long reads based de novo assembly of the rainbow trout Arlee double haploid line genome.</title>
        <authorList>
            <person name="Gao G."/>
            <person name="Palti Y."/>
        </authorList>
    </citation>
    <scope>NUCLEOTIDE SEQUENCE [LARGE SCALE GENOMIC DNA]</scope>
</reference>
<feature type="compositionally biased region" description="Basic and acidic residues" evidence="1">
    <location>
        <begin position="414"/>
        <end position="432"/>
    </location>
</feature>
<accession>A0A8K9WTC4</accession>
<evidence type="ECO:0000313" key="4">
    <source>
        <dbReference type="Proteomes" id="UP000694395"/>
    </source>
</evidence>
<sequence length="469" mass="49114">MEEDQKWGVAGRSVGRTCSEHPCKKRFWRNWKDLSGITVGILFSALSLGFCILVYLRTSELQSRILNLEKQRDTQLSAWISLEQVEPVIFGRIDQILEEKLAARLPKTREAREAPHSCVCPPGKPKPLSPQGPPGPPGPSGTPGLNGASGPPGKPGEPGKPGKDPRVSLVYGDKGEPSAVGTGIKGEPGTPGLPGLSGFKGDKGDQGVKVRWERSITSVDIFLHNRKCMITKHDPLICCSNVRSHPFSVEHCVEGPRGKPGEAGPVGPAGPEGPRGEGGPMGFSGTKGDKGDMGPSGSPVSNWGTPDTTHTPTPKPEHYSSTVVWPPEWRSGLRHRISGEPGIGIRGEKGASGSKGDKGDRGHLGLPGLIGPVGVAGPAGLKGDRGYKGDSGVPGPIGPQGIPGLVGPQGFKGNRGERGKKGNRGTKGDKGDQGAPGLDAPCPLVCPAFNVQARWQKEGATLRIPHNLH</sequence>
<dbReference type="Proteomes" id="UP000694395">
    <property type="component" value="Chromosome 1"/>
</dbReference>
<dbReference type="PANTHER" id="PTHR37456:SF5">
    <property type="entry name" value="COLLAGEN TYPE XIII ALPHA 1 CHAIN"/>
    <property type="match status" value="1"/>
</dbReference>
<feature type="region of interest" description="Disordered" evidence="1">
    <location>
        <begin position="256"/>
        <end position="323"/>
    </location>
</feature>
<dbReference type="InterPro" id="IPR008160">
    <property type="entry name" value="Collagen"/>
</dbReference>
<dbReference type="InterPro" id="IPR050938">
    <property type="entry name" value="Collagen_Structural_Proteins"/>
</dbReference>
<feature type="compositionally biased region" description="Pro residues" evidence="1">
    <location>
        <begin position="122"/>
        <end position="140"/>
    </location>
</feature>
<evidence type="ECO:0000313" key="3">
    <source>
        <dbReference type="Ensembl" id="ENSOMYP00000122904.1"/>
    </source>
</evidence>
<evidence type="ECO:0000256" key="1">
    <source>
        <dbReference type="SAM" id="MobiDB-lite"/>
    </source>
</evidence>
<keyword evidence="2" id="KW-0472">Membrane</keyword>
<feature type="region of interest" description="Disordered" evidence="1">
    <location>
        <begin position="335"/>
        <end position="360"/>
    </location>
</feature>
<proteinExistence type="predicted"/>
<dbReference type="Pfam" id="PF01391">
    <property type="entry name" value="Collagen"/>
    <property type="match status" value="2"/>
</dbReference>
<evidence type="ECO:0000256" key="2">
    <source>
        <dbReference type="SAM" id="Phobius"/>
    </source>
</evidence>
<reference evidence="3" key="2">
    <citation type="submission" date="2025-08" db="UniProtKB">
        <authorList>
            <consortium name="Ensembl"/>
        </authorList>
    </citation>
    <scope>IDENTIFICATION</scope>
</reference>
<feature type="compositionally biased region" description="Low complexity" evidence="1">
    <location>
        <begin position="399"/>
        <end position="412"/>
    </location>
</feature>
<evidence type="ECO:0008006" key="5">
    <source>
        <dbReference type="Google" id="ProtNLM"/>
    </source>
</evidence>
<keyword evidence="2" id="KW-0812">Transmembrane</keyword>
<protein>
    <recommendedName>
        <fullName evidence="5">Collagen alpha-1XIII chain</fullName>
    </recommendedName>
</protein>
<dbReference type="GeneTree" id="ENSGT00940000158302"/>
<dbReference type="AlphaFoldDB" id="A0A8K9WTC4"/>
<dbReference type="Ensembl" id="ENSOMYT00000156783.1">
    <property type="protein sequence ID" value="ENSOMYP00000122904.1"/>
    <property type="gene ID" value="ENSOMYG00000073245.1"/>
</dbReference>
<feature type="region of interest" description="Disordered" evidence="1">
    <location>
        <begin position="107"/>
        <end position="205"/>
    </location>
</feature>
<feature type="transmembrane region" description="Helical" evidence="2">
    <location>
        <begin position="34"/>
        <end position="56"/>
    </location>
</feature>